<dbReference type="RefSeq" id="XP_018809159.2">
    <property type="nucleotide sequence ID" value="XM_018953614.2"/>
</dbReference>
<keyword evidence="2" id="KW-0539">Nucleus</keyword>
<comment type="subcellular location">
    <subcellularLocation>
        <location evidence="2">Nucleus</location>
    </subcellularLocation>
</comment>
<dbReference type="Pfam" id="PF06200">
    <property type="entry name" value="tify"/>
    <property type="match status" value="1"/>
</dbReference>
<name>A0A2I4DPT8_JUGRE</name>
<evidence type="ECO:0000313" key="4">
    <source>
        <dbReference type="RefSeq" id="XP_018809159.2"/>
    </source>
</evidence>
<gene>
    <name evidence="4" type="primary">LOC108982287</name>
</gene>
<dbReference type="GO" id="GO:0005634">
    <property type="term" value="C:nucleus"/>
    <property type="evidence" value="ECO:0000318"/>
    <property type="project" value="GO_Central"/>
</dbReference>
<keyword evidence="2" id="KW-1184">Jasmonic acid signaling pathway</keyword>
<keyword evidence="3" id="KW-1185">Reference proteome</keyword>
<dbReference type="PANTHER" id="PTHR33077:SF102">
    <property type="entry name" value="PROTEIN TIFY"/>
    <property type="match status" value="1"/>
</dbReference>
<dbReference type="GO" id="GO:2000022">
    <property type="term" value="P:regulation of jasmonic acid mediated signaling pathway"/>
    <property type="evidence" value="ECO:0000318"/>
    <property type="project" value="GO_Central"/>
</dbReference>
<protein>
    <recommendedName>
        <fullName evidence="2">Protein TIFY</fullName>
    </recommendedName>
    <alternativeName>
        <fullName evidence="2">Jasmonate ZIM domain-containing protein</fullName>
    </alternativeName>
</protein>
<dbReference type="InterPro" id="IPR040390">
    <property type="entry name" value="TIFY/JAZ"/>
</dbReference>
<dbReference type="GO" id="GO:0009611">
    <property type="term" value="P:response to wounding"/>
    <property type="evidence" value="ECO:0000318"/>
    <property type="project" value="GO_Central"/>
</dbReference>
<dbReference type="AlphaFoldDB" id="A0A2I4DPT8"/>
<dbReference type="PANTHER" id="PTHR33077">
    <property type="entry name" value="PROTEIN TIFY 4A-RELATED-RELATED"/>
    <property type="match status" value="1"/>
</dbReference>
<dbReference type="KEGG" id="jre:108982287"/>
<dbReference type="OrthoDB" id="649989at2759"/>
<sequence length="235" mass="25928">MMSCRTAFSPKNFTKTEDSNSDVQFSSEKNKTNSYASDHSSTSQTAVCLFKKYLITRSQYNMGKTNYMDGSQVIERKTAARPLLPPKSCCNLNRPPSFLEQGLLPGLGCDALQPNLTDDKPSTSQLTIFYAGAISVFDNVPADKAQAIMLLAGESSFSKPVVTEKPTAGLPMARSYSIQCFLEKRRGRKINKSPYAPPILRNDDEEDELEGAMDSGCHQTNSFILSPFPSRLGHF</sequence>
<reference evidence="4" key="1">
    <citation type="submission" date="2025-08" db="UniProtKB">
        <authorList>
            <consortium name="RefSeq"/>
        </authorList>
    </citation>
    <scope>IDENTIFICATION</scope>
    <source>
        <tissue evidence="4">Leaves</tissue>
    </source>
</reference>
<dbReference type="STRING" id="51240.A0A2I4DPT8"/>
<dbReference type="SMART" id="SM00979">
    <property type="entry name" value="TIFY"/>
    <property type="match status" value="1"/>
</dbReference>
<proteinExistence type="inferred from homology"/>
<dbReference type="GO" id="GO:0031347">
    <property type="term" value="P:regulation of defense response"/>
    <property type="evidence" value="ECO:0000318"/>
    <property type="project" value="GO_Central"/>
</dbReference>
<dbReference type="Proteomes" id="UP000235220">
    <property type="component" value="Chromosome 16"/>
</dbReference>
<evidence type="ECO:0000313" key="3">
    <source>
        <dbReference type="Proteomes" id="UP000235220"/>
    </source>
</evidence>
<accession>A0A2I4DPT8</accession>
<comment type="similarity">
    <text evidence="1 2">Belongs to the TIFY/JAZ family.</text>
</comment>
<evidence type="ECO:0000256" key="1">
    <source>
        <dbReference type="ARBA" id="ARBA00008614"/>
    </source>
</evidence>
<dbReference type="GeneID" id="108982287"/>
<comment type="function">
    <text evidence="2">Repressor of jasmonate responses.</text>
</comment>
<organism evidence="3 4">
    <name type="scientific">Juglans regia</name>
    <name type="common">English walnut</name>
    <dbReference type="NCBI Taxonomy" id="51240"/>
    <lineage>
        <taxon>Eukaryota</taxon>
        <taxon>Viridiplantae</taxon>
        <taxon>Streptophyta</taxon>
        <taxon>Embryophyta</taxon>
        <taxon>Tracheophyta</taxon>
        <taxon>Spermatophyta</taxon>
        <taxon>Magnoliopsida</taxon>
        <taxon>eudicotyledons</taxon>
        <taxon>Gunneridae</taxon>
        <taxon>Pentapetalae</taxon>
        <taxon>rosids</taxon>
        <taxon>fabids</taxon>
        <taxon>Fagales</taxon>
        <taxon>Juglandaceae</taxon>
        <taxon>Juglans</taxon>
    </lineage>
</organism>
<dbReference type="PROSITE" id="PS51320">
    <property type="entry name" value="TIFY"/>
    <property type="match status" value="1"/>
</dbReference>
<dbReference type="Pfam" id="PF09425">
    <property type="entry name" value="Jas_motif"/>
    <property type="match status" value="1"/>
</dbReference>
<dbReference type="InterPro" id="IPR018467">
    <property type="entry name" value="CCT_CS"/>
</dbReference>
<evidence type="ECO:0000256" key="2">
    <source>
        <dbReference type="RuleBase" id="RU369065"/>
    </source>
</evidence>
<dbReference type="InterPro" id="IPR010399">
    <property type="entry name" value="Tify_dom"/>
</dbReference>
<comment type="domain">
    <text evidence="2">The jas domain is required for interaction with COI1.</text>
</comment>
<dbReference type="Gramene" id="Jr16_22400_p1">
    <property type="protein sequence ID" value="cds.Jr16_22400_p1"/>
    <property type="gene ID" value="Jr16_22400"/>
</dbReference>